<dbReference type="Pfam" id="PF02036">
    <property type="entry name" value="SCP2"/>
    <property type="match status" value="1"/>
</dbReference>
<dbReference type="EMBL" id="JBHTJA010000099">
    <property type="protein sequence ID" value="MFD0904790.1"/>
    <property type="molecule type" value="Genomic_DNA"/>
</dbReference>
<dbReference type="Proteomes" id="UP001596972">
    <property type="component" value="Unassembled WGS sequence"/>
</dbReference>
<comment type="caution">
    <text evidence="2">The sequence shown here is derived from an EMBL/GenBank/DDBJ whole genome shotgun (WGS) entry which is preliminary data.</text>
</comment>
<evidence type="ECO:0000259" key="1">
    <source>
        <dbReference type="Pfam" id="PF02036"/>
    </source>
</evidence>
<reference evidence="3" key="1">
    <citation type="journal article" date="2019" name="Int. J. Syst. Evol. Microbiol.">
        <title>The Global Catalogue of Microorganisms (GCM) 10K type strain sequencing project: providing services to taxonomists for standard genome sequencing and annotation.</title>
        <authorList>
            <consortium name="The Broad Institute Genomics Platform"/>
            <consortium name="The Broad Institute Genome Sequencing Center for Infectious Disease"/>
            <person name="Wu L."/>
            <person name="Ma J."/>
        </authorList>
    </citation>
    <scope>NUCLEOTIDE SEQUENCE [LARGE SCALE GENOMIC DNA]</scope>
    <source>
        <strain evidence="3">JCM 31202</strain>
    </source>
</reference>
<protein>
    <submittedName>
        <fullName evidence="2">SCP2 sterol-binding domain-containing protein</fullName>
    </submittedName>
</protein>
<dbReference type="RefSeq" id="WP_378305016.1">
    <property type="nucleotide sequence ID" value="NZ_JBHTJA010000099.1"/>
</dbReference>
<dbReference type="Gene3D" id="3.30.1050.10">
    <property type="entry name" value="SCP2 sterol-binding domain"/>
    <property type="match status" value="1"/>
</dbReference>
<gene>
    <name evidence="2" type="ORF">ACFQ11_30715</name>
</gene>
<proteinExistence type="predicted"/>
<dbReference type="InterPro" id="IPR003033">
    <property type="entry name" value="SCP2_sterol-bd_dom"/>
</dbReference>
<name>A0ABW3EYU0_9ACTN</name>
<evidence type="ECO:0000313" key="3">
    <source>
        <dbReference type="Proteomes" id="UP001596972"/>
    </source>
</evidence>
<evidence type="ECO:0000313" key="2">
    <source>
        <dbReference type="EMBL" id="MFD0904790.1"/>
    </source>
</evidence>
<dbReference type="SUPFAM" id="SSF55718">
    <property type="entry name" value="SCP-like"/>
    <property type="match status" value="1"/>
</dbReference>
<dbReference type="InterPro" id="IPR036527">
    <property type="entry name" value="SCP2_sterol-bd_dom_sf"/>
</dbReference>
<sequence>MLGLEACFVPEAAAGLDLVYEFRVGDEVFHAVVADGTIRMVHGPAQRPDASIAMSEDVLVAMAETPRR</sequence>
<organism evidence="2 3">
    <name type="scientific">Actinomadura sediminis</name>
    <dbReference type="NCBI Taxonomy" id="1038904"/>
    <lineage>
        <taxon>Bacteria</taxon>
        <taxon>Bacillati</taxon>
        <taxon>Actinomycetota</taxon>
        <taxon>Actinomycetes</taxon>
        <taxon>Streptosporangiales</taxon>
        <taxon>Thermomonosporaceae</taxon>
        <taxon>Actinomadura</taxon>
    </lineage>
</organism>
<feature type="domain" description="SCP2" evidence="1">
    <location>
        <begin position="11"/>
        <end position="64"/>
    </location>
</feature>
<keyword evidence="3" id="KW-1185">Reference proteome</keyword>
<accession>A0ABW3EYU0</accession>